<dbReference type="AlphaFoldDB" id="W4HLK2"/>
<dbReference type="SUPFAM" id="SSF56399">
    <property type="entry name" value="ADP-ribosylation"/>
    <property type="match status" value="1"/>
</dbReference>
<evidence type="ECO:0000313" key="2">
    <source>
        <dbReference type="Proteomes" id="UP000019063"/>
    </source>
</evidence>
<dbReference type="Proteomes" id="UP000019063">
    <property type="component" value="Unassembled WGS sequence"/>
</dbReference>
<dbReference type="PANTHER" id="PTHR34129:SF1">
    <property type="entry name" value="DUF952 DOMAIN-CONTAINING PROTEIN"/>
    <property type="match status" value="1"/>
</dbReference>
<dbReference type="RefSeq" id="WP_043842967.1">
    <property type="nucleotide sequence ID" value="NZ_AQQW01000003.1"/>
</dbReference>
<protein>
    <recommendedName>
        <fullName evidence="3">DUF952 domain-containing protein</fullName>
    </recommendedName>
</protein>
<evidence type="ECO:0000313" key="1">
    <source>
        <dbReference type="EMBL" id="ETW13609.1"/>
    </source>
</evidence>
<name>W4HLK2_9RHOB</name>
<dbReference type="Pfam" id="PF06108">
    <property type="entry name" value="DUF952"/>
    <property type="match status" value="1"/>
</dbReference>
<reference evidence="1 2" key="1">
    <citation type="journal article" date="2014" name="Antonie Van Leeuwenhoek">
        <title>Roseivivax atlanticus sp. nov., isolated from surface seawater of the Atlantic Ocean.</title>
        <authorList>
            <person name="Li G."/>
            <person name="Lai Q."/>
            <person name="Liu X."/>
            <person name="Sun F."/>
            <person name="Shao Z."/>
        </authorList>
    </citation>
    <scope>NUCLEOTIDE SEQUENCE [LARGE SCALE GENOMIC DNA]</scope>
    <source>
        <strain evidence="1 2">22II-s10s</strain>
    </source>
</reference>
<gene>
    <name evidence="1" type="ORF">ATO8_06251</name>
</gene>
<dbReference type="PANTHER" id="PTHR34129">
    <property type="entry name" value="BLR1139 PROTEIN"/>
    <property type="match status" value="1"/>
</dbReference>
<keyword evidence="2" id="KW-1185">Reference proteome</keyword>
<accession>W4HLK2</accession>
<dbReference type="EMBL" id="AQQW01000003">
    <property type="protein sequence ID" value="ETW13609.1"/>
    <property type="molecule type" value="Genomic_DNA"/>
</dbReference>
<organism evidence="1 2">
    <name type="scientific">Roseivivax marinus</name>
    <dbReference type="NCBI Taxonomy" id="1379903"/>
    <lineage>
        <taxon>Bacteria</taxon>
        <taxon>Pseudomonadati</taxon>
        <taxon>Pseudomonadota</taxon>
        <taxon>Alphaproteobacteria</taxon>
        <taxon>Rhodobacterales</taxon>
        <taxon>Roseobacteraceae</taxon>
        <taxon>Roseivivax</taxon>
    </lineage>
</organism>
<evidence type="ECO:0008006" key="3">
    <source>
        <dbReference type="Google" id="ProtNLM"/>
    </source>
</evidence>
<comment type="caution">
    <text evidence="1">The sequence shown here is derived from an EMBL/GenBank/DDBJ whole genome shotgun (WGS) entry which is preliminary data.</text>
</comment>
<sequence length="113" mass="12260">MTLIYKIFRADEIAHLMQEGETDGAPVDVADGYIHFSTGEQVAATAAKHFAGEGDLTLLAAEAETLGPELRWEPSRGGALFPHLYRRLRTGDIAWTAPLPLRDGAHDFDGLVA</sequence>
<dbReference type="PATRIC" id="fig|1317118.6.peg.1293"/>
<proteinExistence type="predicted"/>
<dbReference type="InterPro" id="IPR009297">
    <property type="entry name" value="DUF952"/>
</dbReference>
<dbReference type="STRING" id="1379903.ATO8_06251"/>
<dbReference type="Gene3D" id="3.20.170.20">
    <property type="entry name" value="Protein of unknown function DUF952"/>
    <property type="match status" value="1"/>
</dbReference>
<dbReference type="eggNOG" id="COG3502">
    <property type="taxonomic scope" value="Bacteria"/>
</dbReference>